<evidence type="ECO:0008006" key="7">
    <source>
        <dbReference type="Google" id="ProtNLM"/>
    </source>
</evidence>
<dbReference type="Pfam" id="PF00312">
    <property type="entry name" value="Ribosomal_S15"/>
    <property type="match status" value="1"/>
</dbReference>
<evidence type="ECO:0000256" key="4">
    <source>
        <dbReference type="RuleBase" id="RU003919"/>
    </source>
</evidence>
<dbReference type="OMA" id="FNMGRQY"/>
<dbReference type="PROSITE" id="PS00362">
    <property type="entry name" value="RIBOSOMAL_S15"/>
    <property type="match status" value="1"/>
</dbReference>
<dbReference type="eggNOG" id="KOG2815">
    <property type="taxonomic scope" value="Eukaryota"/>
</dbReference>
<dbReference type="SMART" id="SM01387">
    <property type="entry name" value="Ribosomal_S15"/>
    <property type="match status" value="1"/>
</dbReference>
<dbReference type="GO" id="GO:0003735">
    <property type="term" value="F:structural constituent of ribosome"/>
    <property type="evidence" value="ECO:0007669"/>
    <property type="project" value="EnsemblFungi"/>
</dbReference>
<accession>J7RX53</accession>
<dbReference type="GeneID" id="34525307"/>
<dbReference type="InterPro" id="IPR000589">
    <property type="entry name" value="Ribosomal_uS15"/>
</dbReference>
<dbReference type="EMBL" id="HE978316">
    <property type="protein sequence ID" value="CCK69627.1"/>
    <property type="molecule type" value="Genomic_DNA"/>
</dbReference>
<dbReference type="HOGENOM" id="CLU_073662_0_0_1"/>
<dbReference type="RefSeq" id="XP_022463873.1">
    <property type="nucleotide sequence ID" value="XM_022607259.1"/>
</dbReference>
<evidence type="ECO:0000256" key="3">
    <source>
        <dbReference type="ARBA" id="ARBA00023274"/>
    </source>
</evidence>
<keyword evidence="2 4" id="KW-0689">Ribosomal protein</keyword>
<dbReference type="AlphaFoldDB" id="J7RX53"/>
<proteinExistence type="inferred from homology"/>
<gene>
    <name evidence="5" type="primary">KNAG0C05290</name>
    <name evidence="5" type="ordered locus">KNAG_0C05290</name>
</gene>
<dbReference type="PANTHER" id="PTHR23321">
    <property type="entry name" value="RIBOSOMAL PROTEIN S15, BACTERIAL AND ORGANELLAR"/>
    <property type="match status" value="1"/>
</dbReference>
<evidence type="ECO:0000313" key="5">
    <source>
        <dbReference type="EMBL" id="CCK69627.1"/>
    </source>
</evidence>
<reference evidence="6" key="2">
    <citation type="submission" date="2012-08" db="EMBL/GenBank/DDBJ databases">
        <title>Genome sequence of Kazachstania naganishii.</title>
        <authorList>
            <person name="Gordon J.L."/>
            <person name="Armisen D."/>
            <person name="Proux-Wera E."/>
            <person name="OhEigeartaigh S.S."/>
            <person name="Byrne K.P."/>
            <person name="Wolfe K.H."/>
        </authorList>
    </citation>
    <scope>NUCLEOTIDE SEQUENCE [LARGE SCALE GENOMIC DNA]</scope>
    <source>
        <strain evidence="6">ATCC MYA-139 / BCRC 22969 / CBS 8797 / CCRC 22969 / KCTC 17520 / NBRC 10181 / NCYC 3082</strain>
    </source>
</reference>
<evidence type="ECO:0000256" key="2">
    <source>
        <dbReference type="ARBA" id="ARBA00022980"/>
    </source>
</evidence>
<evidence type="ECO:0000256" key="1">
    <source>
        <dbReference type="ARBA" id="ARBA00008434"/>
    </source>
</evidence>
<reference evidence="5 6" key="1">
    <citation type="journal article" date="2011" name="Proc. Natl. Acad. Sci. U.S.A.">
        <title>Evolutionary erosion of yeast sex chromosomes by mating-type switching accidents.</title>
        <authorList>
            <person name="Gordon J.L."/>
            <person name="Armisen D."/>
            <person name="Proux-Wera E."/>
            <person name="Oheigeartaigh S.S."/>
            <person name="Byrne K.P."/>
            <person name="Wolfe K.H."/>
        </authorList>
    </citation>
    <scope>NUCLEOTIDE SEQUENCE [LARGE SCALE GENOMIC DNA]</scope>
    <source>
        <strain evidence="6">ATCC MYA-139 / BCRC 22969 / CBS 8797 / CCRC 22969 / KCTC 17520 / NBRC 10181 / NCYC 3082</strain>
    </source>
</reference>
<dbReference type="KEGG" id="kng:KNAG_0C05290"/>
<dbReference type="GO" id="GO:0005763">
    <property type="term" value="C:mitochondrial small ribosomal subunit"/>
    <property type="evidence" value="ECO:0007669"/>
    <property type="project" value="EnsemblFungi"/>
</dbReference>
<keyword evidence="6" id="KW-1185">Reference proteome</keyword>
<dbReference type="NCBIfam" id="TIGR00952">
    <property type="entry name" value="S15_bact"/>
    <property type="match status" value="1"/>
</dbReference>
<dbReference type="SUPFAM" id="SSF47060">
    <property type="entry name" value="S15/NS1 RNA-binding domain"/>
    <property type="match status" value="1"/>
</dbReference>
<dbReference type="GO" id="GO:0006412">
    <property type="term" value="P:translation"/>
    <property type="evidence" value="ECO:0007669"/>
    <property type="project" value="InterPro"/>
</dbReference>
<dbReference type="Gene3D" id="1.10.287.10">
    <property type="entry name" value="S15/NS1, RNA-binding"/>
    <property type="match status" value="1"/>
</dbReference>
<protein>
    <recommendedName>
        <fullName evidence="7">Ribosomal protein S15</fullName>
    </recommendedName>
</protein>
<organism evidence="5 6">
    <name type="scientific">Huiozyma naganishii (strain ATCC MYA-139 / BCRC 22969 / CBS 8797 / KCTC 17520 / NBRC 10181 / NCYC 3082 / Yp74L-3)</name>
    <name type="common">Yeast</name>
    <name type="synonym">Kazachstania naganishii</name>
    <dbReference type="NCBI Taxonomy" id="1071383"/>
    <lineage>
        <taxon>Eukaryota</taxon>
        <taxon>Fungi</taxon>
        <taxon>Dikarya</taxon>
        <taxon>Ascomycota</taxon>
        <taxon>Saccharomycotina</taxon>
        <taxon>Saccharomycetes</taxon>
        <taxon>Saccharomycetales</taxon>
        <taxon>Saccharomycetaceae</taxon>
        <taxon>Huiozyma</taxon>
    </lineage>
</organism>
<dbReference type="CDD" id="cd00353">
    <property type="entry name" value="Ribosomal_S15p_S13e"/>
    <property type="match status" value="1"/>
</dbReference>
<evidence type="ECO:0000313" key="6">
    <source>
        <dbReference type="Proteomes" id="UP000006310"/>
    </source>
</evidence>
<dbReference type="OrthoDB" id="441444at2759"/>
<dbReference type="HAMAP" id="MF_01343_B">
    <property type="entry name" value="Ribosomal_uS15_B"/>
    <property type="match status" value="1"/>
</dbReference>
<dbReference type="PANTHER" id="PTHR23321:SF26">
    <property type="entry name" value="SMALL RIBOSOMAL SUBUNIT PROTEIN US15M"/>
    <property type="match status" value="1"/>
</dbReference>
<name>J7RX53_HUIN7</name>
<dbReference type="InterPro" id="IPR005290">
    <property type="entry name" value="Ribosomal_uS15_bac-type"/>
</dbReference>
<dbReference type="InterPro" id="IPR009068">
    <property type="entry name" value="uS15_NS1_RNA-bd_sf"/>
</dbReference>
<dbReference type="STRING" id="1071383.J7RX53"/>
<comment type="similarity">
    <text evidence="1 4">Belongs to the universal ribosomal protein uS15 family.</text>
</comment>
<sequence length="288" mass="33568">MRPMLKCRSLVPVRCCYNTFVARRLFGSSPVVGSSKAVKFIKSQRRRQKNEAKQASLHMVLDNVDPVFGRPDTPFINRIIAEIREPSVLSRGYNTTELDKLLAAVEPTEREQIGLAGFNEETFPREDISVIENRREAIMRILSMKNSSNKERTKLALKLAREEFQRFEGDTGSSEVQAACLTVRILNMAHHVQEHKKDNANTRILRILVQQRQGILKYLKKDNAERYYWTLEKLGLNDAAIINEFNMDRRYMQEYKFFGDKILIKDSKKVLEQKRKDLRKQKQAQAFE</sequence>
<keyword evidence="3 4" id="KW-0687">Ribonucleoprotein</keyword>
<dbReference type="Proteomes" id="UP000006310">
    <property type="component" value="Chromosome 3"/>
</dbReference>